<organism evidence="4 5">
    <name type="scientific">Candidatus Gottesmanbacteria bacterium RIFCSPLOWO2_01_FULL_46_9</name>
    <dbReference type="NCBI Taxonomy" id="1798394"/>
    <lineage>
        <taxon>Bacteria</taxon>
        <taxon>Candidatus Gottesmaniibacteriota</taxon>
    </lineage>
</organism>
<evidence type="ECO:0000259" key="3">
    <source>
        <dbReference type="Pfam" id="PF02397"/>
    </source>
</evidence>
<feature type="transmembrane region" description="Helical" evidence="2">
    <location>
        <begin position="6"/>
        <end position="29"/>
    </location>
</feature>
<comment type="caution">
    <text evidence="4">The sequence shown here is derived from an EMBL/GenBank/DDBJ whole genome shotgun (WGS) entry which is preliminary data.</text>
</comment>
<dbReference type="PANTHER" id="PTHR30576">
    <property type="entry name" value="COLANIC BIOSYNTHESIS UDP-GLUCOSE LIPID CARRIER TRANSFERASE"/>
    <property type="match status" value="1"/>
</dbReference>
<proteinExistence type="inferred from homology"/>
<dbReference type="AlphaFoldDB" id="A0A1F6AZS0"/>
<keyword evidence="2" id="KW-0472">Membrane</keyword>
<protein>
    <recommendedName>
        <fullName evidence="3">Bacterial sugar transferase domain-containing protein</fullName>
    </recommendedName>
</protein>
<dbReference type="Pfam" id="PF02397">
    <property type="entry name" value="Bac_transf"/>
    <property type="match status" value="1"/>
</dbReference>
<keyword evidence="2" id="KW-1133">Transmembrane helix</keyword>
<keyword evidence="2" id="KW-0812">Transmembrane</keyword>
<accession>A0A1F6AZS0</accession>
<feature type="domain" description="Bacterial sugar transferase" evidence="3">
    <location>
        <begin position="2"/>
        <end position="183"/>
    </location>
</feature>
<dbReference type="PANTHER" id="PTHR30576:SF10">
    <property type="entry name" value="SLL5057 PROTEIN"/>
    <property type="match status" value="1"/>
</dbReference>
<reference evidence="4 5" key="1">
    <citation type="journal article" date="2016" name="Nat. Commun.">
        <title>Thousands of microbial genomes shed light on interconnected biogeochemical processes in an aquifer system.</title>
        <authorList>
            <person name="Anantharaman K."/>
            <person name="Brown C.T."/>
            <person name="Hug L.A."/>
            <person name="Sharon I."/>
            <person name="Castelle C.J."/>
            <person name="Probst A.J."/>
            <person name="Thomas B.C."/>
            <person name="Singh A."/>
            <person name="Wilkins M.J."/>
            <person name="Karaoz U."/>
            <person name="Brodie E.L."/>
            <person name="Williams K.H."/>
            <person name="Hubbard S.S."/>
            <person name="Banfield J.F."/>
        </authorList>
    </citation>
    <scope>NUCLEOTIDE SEQUENCE [LARGE SCALE GENOMIC DNA]</scope>
</reference>
<name>A0A1F6AZS0_9BACT</name>
<dbReference type="GO" id="GO:0016780">
    <property type="term" value="F:phosphotransferase activity, for other substituted phosphate groups"/>
    <property type="evidence" value="ECO:0007669"/>
    <property type="project" value="TreeGrafter"/>
</dbReference>
<gene>
    <name evidence="4" type="ORF">A3A63_00860</name>
</gene>
<evidence type="ECO:0000256" key="1">
    <source>
        <dbReference type="ARBA" id="ARBA00006464"/>
    </source>
</evidence>
<dbReference type="Proteomes" id="UP000176450">
    <property type="component" value="Unassembled WGS sequence"/>
</dbReference>
<evidence type="ECO:0000313" key="4">
    <source>
        <dbReference type="EMBL" id="OGG30171.1"/>
    </source>
</evidence>
<evidence type="ECO:0000256" key="2">
    <source>
        <dbReference type="SAM" id="Phobius"/>
    </source>
</evidence>
<dbReference type="InterPro" id="IPR003362">
    <property type="entry name" value="Bact_transf"/>
</dbReference>
<sequence length="193" mass="22288">MRFLYICFIVFLFIVNIPLCLIIALLVILDSGFPVLYRQKRVGKDNRVFTIYKFRTMGLGAEKKQHSLRYLNEANGPVFKIRDDPRFTRVGKFLAHTGLDELPQLVNVIKGDMALIGPRPLPVGEAKKLKPWQRTRHTIKPGIISPAIMTGTYHENFDAWMKSDIEYIKNKNIAYDFQMAVRSALFLASLWRT</sequence>
<dbReference type="EMBL" id="MFJX01000047">
    <property type="protein sequence ID" value="OGG30171.1"/>
    <property type="molecule type" value="Genomic_DNA"/>
</dbReference>
<evidence type="ECO:0000313" key="5">
    <source>
        <dbReference type="Proteomes" id="UP000176450"/>
    </source>
</evidence>
<comment type="similarity">
    <text evidence="1">Belongs to the bacterial sugar transferase family.</text>
</comment>